<evidence type="ECO:0000313" key="2">
    <source>
        <dbReference type="Proteomes" id="UP000631114"/>
    </source>
</evidence>
<reference evidence="1 2" key="1">
    <citation type="submission" date="2020-10" db="EMBL/GenBank/DDBJ databases">
        <title>The Coptis chinensis genome and diversification of protoberbering-type alkaloids.</title>
        <authorList>
            <person name="Wang B."/>
            <person name="Shu S."/>
            <person name="Song C."/>
            <person name="Liu Y."/>
        </authorList>
    </citation>
    <scope>NUCLEOTIDE SEQUENCE [LARGE SCALE GENOMIC DNA]</scope>
    <source>
        <strain evidence="1">HL-2020</strain>
        <tissue evidence="1">Leaf</tissue>
    </source>
</reference>
<comment type="caution">
    <text evidence="1">The sequence shown here is derived from an EMBL/GenBank/DDBJ whole genome shotgun (WGS) entry which is preliminary data.</text>
</comment>
<name>A0A835LN35_9MAGN</name>
<gene>
    <name evidence="1" type="ORF">IFM89_016063</name>
</gene>
<dbReference type="OrthoDB" id="10262656at2759"/>
<dbReference type="Proteomes" id="UP000631114">
    <property type="component" value="Unassembled WGS sequence"/>
</dbReference>
<proteinExistence type="predicted"/>
<organism evidence="1 2">
    <name type="scientific">Coptis chinensis</name>
    <dbReference type="NCBI Taxonomy" id="261450"/>
    <lineage>
        <taxon>Eukaryota</taxon>
        <taxon>Viridiplantae</taxon>
        <taxon>Streptophyta</taxon>
        <taxon>Embryophyta</taxon>
        <taxon>Tracheophyta</taxon>
        <taxon>Spermatophyta</taxon>
        <taxon>Magnoliopsida</taxon>
        <taxon>Ranunculales</taxon>
        <taxon>Ranunculaceae</taxon>
        <taxon>Coptidoideae</taxon>
        <taxon>Coptis</taxon>
    </lineage>
</organism>
<protein>
    <submittedName>
        <fullName evidence="1">Uncharacterized protein</fullName>
    </submittedName>
</protein>
<keyword evidence="2" id="KW-1185">Reference proteome</keyword>
<sequence>MVASIAAVLTILVLASYPFIAKLSGFNLSLLLNCVTFLKNVFQVRSIHYHWTISSAEQCCGQDQHQRGAANGISMTGMSLFRNLKGKAEVYAYHKSLPLPITSSKFGSIDPIFGRETDDDNG</sequence>
<dbReference type="EMBL" id="JADFTS010000006">
    <property type="protein sequence ID" value="KAF9601090.1"/>
    <property type="molecule type" value="Genomic_DNA"/>
</dbReference>
<dbReference type="AlphaFoldDB" id="A0A835LN35"/>
<evidence type="ECO:0000313" key="1">
    <source>
        <dbReference type="EMBL" id="KAF9601090.1"/>
    </source>
</evidence>
<accession>A0A835LN35</accession>